<name>A0AAW2WQA7_9LAMI</name>
<dbReference type="AlphaFoldDB" id="A0AAW2WQA7"/>
<dbReference type="Pfam" id="PF02992">
    <property type="entry name" value="Transposase_21"/>
    <property type="match status" value="1"/>
</dbReference>
<comment type="caution">
    <text evidence="1">The sequence shown here is derived from an EMBL/GenBank/DDBJ whole genome shotgun (WGS) entry which is preliminary data.</text>
</comment>
<sequence>MKGFMEGYYNWTAHGGAQVIEYYDDPPALVSMGTPVAPNVATHWCDVEQMNWDQRMVHDAAGPHFFSAHPNSEPVGAYSSFPTDDQPLYNGCDESQLSAVARLVNIKAENNMSERCYDQDDIGLECCKFCGDPRYKPTKDQNPQCKKSPYVVLRYLPLIPQLQRLYASPMTAKHMTWHACHQTEEGSMCDPSDAEAWRHFDKSYPDFAVEPRNVRLALCNDGFAPHGQYGRTYSCWPIILTPYNFPPGMCMKLEYMFLTMVIPDPSNPKCCIDVYLEPLIKELLQLWH</sequence>
<evidence type="ECO:0000313" key="1">
    <source>
        <dbReference type="EMBL" id="KAL0444184.1"/>
    </source>
</evidence>
<dbReference type="PANTHER" id="PTHR10775:SF185">
    <property type="entry name" value="OS08G0208400 PROTEIN"/>
    <property type="match status" value="1"/>
</dbReference>
<dbReference type="InterPro" id="IPR004242">
    <property type="entry name" value="Transposase_21"/>
</dbReference>
<protein>
    <submittedName>
        <fullName evidence="1">Uncharacterized protein</fullName>
    </submittedName>
</protein>
<feature type="non-terminal residue" evidence="1">
    <location>
        <position position="288"/>
    </location>
</feature>
<proteinExistence type="predicted"/>
<dbReference type="EMBL" id="JACGWN010000007">
    <property type="protein sequence ID" value="KAL0444184.1"/>
    <property type="molecule type" value="Genomic_DNA"/>
</dbReference>
<reference evidence="1" key="2">
    <citation type="journal article" date="2024" name="Plant">
        <title>Genomic evolution and insights into agronomic trait innovations of Sesamum species.</title>
        <authorList>
            <person name="Miao H."/>
            <person name="Wang L."/>
            <person name="Qu L."/>
            <person name="Liu H."/>
            <person name="Sun Y."/>
            <person name="Le M."/>
            <person name="Wang Q."/>
            <person name="Wei S."/>
            <person name="Zheng Y."/>
            <person name="Lin W."/>
            <person name="Duan Y."/>
            <person name="Cao H."/>
            <person name="Xiong S."/>
            <person name="Wang X."/>
            <person name="Wei L."/>
            <person name="Li C."/>
            <person name="Ma Q."/>
            <person name="Ju M."/>
            <person name="Zhao R."/>
            <person name="Li G."/>
            <person name="Mu C."/>
            <person name="Tian Q."/>
            <person name="Mei H."/>
            <person name="Zhang T."/>
            <person name="Gao T."/>
            <person name="Zhang H."/>
        </authorList>
    </citation>
    <scope>NUCLEOTIDE SEQUENCE</scope>
    <source>
        <strain evidence="1">KEN1</strain>
    </source>
</reference>
<accession>A0AAW2WQA7</accession>
<dbReference type="PANTHER" id="PTHR10775">
    <property type="entry name" value="OS08G0208400 PROTEIN"/>
    <property type="match status" value="1"/>
</dbReference>
<reference evidence="1" key="1">
    <citation type="submission" date="2020-06" db="EMBL/GenBank/DDBJ databases">
        <authorList>
            <person name="Li T."/>
            <person name="Hu X."/>
            <person name="Zhang T."/>
            <person name="Song X."/>
            <person name="Zhang H."/>
            <person name="Dai N."/>
            <person name="Sheng W."/>
            <person name="Hou X."/>
            <person name="Wei L."/>
        </authorList>
    </citation>
    <scope>NUCLEOTIDE SEQUENCE</scope>
    <source>
        <strain evidence="1">KEN1</strain>
        <tissue evidence="1">Leaf</tissue>
    </source>
</reference>
<organism evidence="1">
    <name type="scientific">Sesamum latifolium</name>
    <dbReference type="NCBI Taxonomy" id="2727402"/>
    <lineage>
        <taxon>Eukaryota</taxon>
        <taxon>Viridiplantae</taxon>
        <taxon>Streptophyta</taxon>
        <taxon>Embryophyta</taxon>
        <taxon>Tracheophyta</taxon>
        <taxon>Spermatophyta</taxon>
        <taxon>Magnoliopsida</taxon>
        <taxon>eudicotyledons</taxon>
        <taxon>Gunneridae</taxon>
        <taxon>Pentapetalae</taxon>
        <taxon>asterids</taxon>
        <taxon>lamiids</taxon>
        <taxon>Lamiales</taxon>
        <taxon>Pedaliaceae</taxon>
        <taxon>Sesamum</taxon>
    </lineage>
</organism>
<gene>
    <name evidence="1" type="ORF">Slati_2141100</name>
</gene>